<sequence length="210" mass="23770">MADATTFRLDTADIALDSGWHVESTRRTDEFAKGGTSIAVQYSDDDEITSLVRQCPDRDEEFFSEDSPGKSDRLRAWLTGRVVAVGDSAPRPSRYAAGYGPKPRKLSWTKGKWLHRPTLEVVDDSDPRTPRTVDESKRQRNTWHLVLDEAVIEQGYYRREMDMSTAADPEPTIVATWNPNNGRAVTIIRAHGGVAYQACVRHFQENFRDL</sequence>
<evidence type="ECO:0000313" key="2">
    <source>
        <dbReference type="Proteomes" id="UP000467636"/>
    </source>
</evidence>
<dbReference type="AlphaFoldDB" id="A0AAD1I040"/>
<dbReference type="EMBL" id="AP022564">
    <property type="protein sequence ID" value="BBX24034.1"/>
    <property type="molecule type" value="Genomic_DNA"/>
</dbReference>
<dbReference type="Proteomes" id="UP000467636">
    <property type="component" value="Chromosome"/>
</dbReference>
<accession>A0AAD1I040</accession>
<protein>
    <submittedName>
        <fullName evidence="1">Uncharacterized protein</fullName>
    </submittedName>
</protein>
<reference evidence="1 2" key="1">
    <citation type="journal article" date="2019" name="Emerg. Microbes Infect.">
        <title>Comprehensive subspecies identification of 175 nontuberculous mycobacteria species based on 7547 genomic profiles.</title>
        <authorList>
            <person name="Matsumoto Y."/>
            <person name="Kinjo T."/>
            <person name="Motooka D."/>
            <person name="Nabeya D."/>
            <person name="Jung N."/>
            <person name="Uechi K."/>
            <person name="Horii T."/>
            <person name="Iida T."/>
            <person name="Fujita J."/>
            <person name="Nakamura S."/>
        </authorList>
    </citation>
    <scope>NUCLEOTIDE SEQUENCE [LARGE SCALE GENOMIC DNA]</scope>
    <source>
        <strain evidence="1 2">JCM 12143</strain>
    </source>
</reference>
<proteinExistence type="predicted"/>
<organism evidence="1 2">
    <name type="scientific">Mycolicibacter terrae</name>
    <dbReference type="NCBI Taxonomy" id="1788"/>
    <lineage>
        <taxon>Bacteria</taxon>
        <taxon>Bacillati</taxon>
        <taxon>Actinomycetota</taxon>
        <taxon>Actinomycetes</taxon>
        <taxon>Mycobacteriales</taxon>
        <taxon>Mycobacteriaceae</taxon>
        <taxon>Mycolicibacter</taxon>
    </lineage>
</organism>
<gene>
    <name evidence="1" type="ORF">MTER_34450</name>
</gene>
<dbReference type="RefSeq" id="WP_085259772.1">
    <property type="nucleotide sequence ID" value="NZ_AP022564.1"/>
</dbReference>
<name>A0AAD1I040_9MYCO</name>
<keyword evidence="2" id="KW-1185">Reference proteome</keyword>
<evidence type="ECO:0000313" key="1">
    <source>
        <dbReference type="EMBL" id="BBX24034.1"/>
    </source>
</evidence>